<feature type="domain" description="RNA polymerase sigma-70 region 2" evidence="6">
    <location>
        <begin position="12"/>
        <end position="79"/>
    </location>
</feature>
<evidence type="ECO:0000256" key="5">
    <source>
        <dbReference type="ARBA" id="ARBA00023163"/>
    </source>
</evidence>
<dbReference type="PANTHER" id="PTHR43133">
    <property type="entry name" value="RNA POLYMERASE ECF-TYPE SIGMA FACTO"/>
    <property type="match status" value="1"/>
</dbReference>
<dbReference type="InterPro" id="IPR013324">
    <property type="entry name" value="RNA_pol_sigma_r3/r4-like"/>
</dbReference>
<dbReference type="InterPro" id="IPR007627">
    <property type="entry name" value="RNA_pol_sigma70_r2"/>
</dbReference>
<evidence type="ECO:0000313" key="9">
    <source>
        <dbReference type="Proteomes" id="UP001235712"/>
    </source>
</evidence>
<evidence type="ECO:0000256" key="3">
    <source>
        <dbReference type="ARBA" id="ARBA00023082"/>
    </source>
</evidence>
<dbReference type="Gene3D" id="1.10.10.10">
    <property type="entry name" value="Winged helix-like DNA-binding domain superfamily/Winged helix DNA-binding domain"/>
    <property type="match status" value="1"/>
</dbReference>
<dbReference type="Pfam" id="PF08281">
    <property type="entry name" value="Sigma70_r4_2"/>
    <property type="match status" value="1"/>
</dbReference>
<name>A0ABT9P2L8_9ACTN</name>
<dbReference type="InterPro" id="IPR013249">
    <property type="entry name" value="RNA_pol_sigma70_r4_t2"/>
</dbReference>
<dbReference type="InterPro" id="IPR014284">
    <property type="entry name" value="RNA_pol_sigma-70_dom"/>
</dbReference>
<organism evidence="8 9">
    <name type="scientific">Kineosporia succinea</name>
    <dbReference type="NCBI Taxonomy" id="84632"/>
    <lineage>
        <taxon>Bacteria</taxon>
        <taxon>Bacillati</taxon>
        <taxon>Actinomycetota</taxon>
        <taxon>Actinomycetes</taxon>
        <taxon>Kineosporiales</taxon>
        <taxon>Kineosporiaceae</taxon>
        <taxon>Kineosporia</taxon>
    </lineage>
</organism>
<dbReference type="InterPro" id="IPR036388">
    <property type="entry name" value="WH-like_DNA-bd_sf"/>
</dbReference>
<evidence type="ECO:0000313" key="8">
    <source>
        <dbReference type="EMBL" id="MDP9826930.1"/>
    </source>
</evidence>
<dbReference type="RefSeq" id="WP_307242293.1">
    <property type="nucleotide sequence ID" value="NZ_JAUSQZ010000001.1"/>
</dbReference>
<evidence type="ECO:0000259" key="7">
    <source>
        <dbReference type="Pfam" id="PF08281"/>
    </source>
</evidence>
<keyword evidence="2" id="KW-0805">Transcription regulation</keyword>
<keyword evidence="3" id="KW-0731">Sigma factor</keyword>
<evidence type="ECO:0000256" key="1">
    <source>
        <dbReference type="ARBA" id="ARBA00010641"/>
    </source>
</evidence>
<dbReference type="CDD" id="cd06171">
    <property type="entry name" value="Sigma70_r4"/>
    <property type="match status" value="1"/>
</dbReference>
<dbReference type="InterPro" id="IPR013325">
    <property type="entry name" value="RNA_pol_sigma_r2"/>
</dbReference>
<accession>A0ABT9P2L8</accession>
<evidence type="ECO:0000259" key="6">
    <source>
        <dbReference type="Pfam" id="PF04542"/>
    </source>
</evidence>
<dbReference type="NCBIfam" id="TIGR02937">
    <property type="entry name" value="sigma70-ECF"/>
    <property type="match status" value="1"/>
</dbReference>
<dbReference type="EMBL" id="JAUSQZ010000001">
    <property type="protein sequence ID" value="MDP9826930.1"/>
    <property type="molecule type" value="Genomic_DNA"/>
</dbReference>
<dbReference type="NCBIfam" id="TIGR02983">
    <property type="entry name" value="SigE-fam_strep"/>
    <property type="match status" value="1"/>
</dbReference>
<dbReference type="InterPro" id="IPR014325">
    <property type="entry name" value="RNA_pol_sigma-E_actinobac"/>
</dbReference>
<dbReference type="SUPFAM" id="SSF88946">
    <property type="entry name" value="Sigma2 domain of RNA polymerase sigma factors"/>
    <property type="match status" value="1"/>
</dbReference>
<dbReference type="Pfam" id="PF04542">
    <property type="entry name" value="Sigma70_r2"/>
    <property type="match status" value="1"/>
</dbReference>
<dbReference type="Gene3D" id="1.10.1740.10">
    <property type="match status" value="1"/>
</dbReference>
<keyword evidence="5" id="KW-0804">Transcription</keyword>
<dbReference type="PANTHER" id="PTHR43133:SF50">
    <property type="entry name" value="ECF RNA POLYMERASE SIGMA FACTOR SIGM"/>
    <property type="match status" value="1"/>
</dbReference>
<reference evidence="8 9" key="1">
    <citation type="submission" date="2023-07" db="EMBL/GenBank/DDBJ databases">
        <title>Sequencing the genomes of 1000 actinobacteria strains.</title>
        <authorList>
            <person name="Klenk H.-P."/>
        </authorList>
    </citation>
    <scope>NUCLEOTIDE SEQUENCE [LARGE SCALE GENOMIC DNA]</scope>
    <source>
        <strain evidence="8 9">DSM 44388</strain>
    </source>
</reference>
<keyword evidence="9" id="KW-1185">Reference proteome</keyword>
<dbReference type="InterPro" id="IPR039425">
    <property type="entry name" value="RNA_pol_sigma-70-like"/>
</dbReference>
<proteinExistence type="inferred from homology"/>
<feature type="domain" description="RNA polymerase sigma factor 70 region 4 type 2" evidence="7">
    <location>
        <begin position="103"/>
        <end position="153"/>
    </location>
</feature>
<sequence length="196" mass="22974">MTQDLQERFHYLVEAELPRLRRFAFSMCEDWHRADDYVQAALERMYMAWPKVHDISHPGAYLRTILVRQMLNEWRRPWRREHSTEVLPEVGYETTDDAVLVLDLARALRGLSRRQRAAVILRYVEDRSVAEVAQIMGTTPGTVKRHCSDAVVRLRHILGEDFTDDRQDDDPRRSPSASLPVLDHDLDLDVTRRGVR</sequence>
<comment type="caution">
    <text evidence="8">The sequence shown here is derived from an EMBL/GenBank/DDBJ whole genome shotgun (WGS) entry which is preliminary data.</text>
</comment>
<dbReference type="Proteomes" id="UP001235712">
    <property type="component" value="Unassembled WGS sequence"/>
</dbReference>
<dbReference type="SUPFAM" id="SSF88659">
    <property type="entry name" value="Sigma3 and sigma4 domains of RNA polymerase sigma factors"/>
    <property type="match status" value="1"/>
</dbReference>
<evidence type="ECO:0000256" key="2">
    <source>
        <dbReference type="ARBA" id="ARBA00023015"/>
    </source>
</evidence>
<protein>
    <submittedName>
        <fullName evidence="8">RNA polymerase sigma-70 factor (Sigma-E family)</fullName>
    </submittedName>
</protein>
<gene>
    <name evidence="8" type="ORF">J2S57_002679</name>
</gene>
<keyword evidence="4" id="KW-0238">DNA-binding</keyword>
<comment type="similarity">
    <text evidence="1">Belongs to the sigma-70 factor family. ECF subfamily.</text>
</comment>
<evidence type="ECO:0000256" key="4">
    <source>
        <dbReference type="ARBA" id="ARBA00023125"/>
    </source>
</evidence>